<sequence>MTRRFFLLQRGITVGWRRDGIGAVVVRRRRSRKLAGDVLLSGIAGGGPNISGV</sequence>
<organism evidence="1 2">
    <name type="scientific">Acidithiobacillus ferrivorans</name>
    <dbReference type="NCBI Taxonomy" id="160808"/>
    <lineage>
        <taxon>Bacteria</taxon>
        <taxon>Pseudomonadati</taxon>
        <taxon>Pseudomonadota</taxon>
        <taxon>Acidithiobacillia</taxon>
        <taxon>Acidithiobacillales</taxon>
        <taxon>Acidithiobacillaceae</taxon>
        <taxon>Acidithiobacillus</taxon>
    </lineage>
</organism>
<reference evidence="1 2" key="1">
    <citation type="submission" date="2020-07" db="EMBL/GenBank/DDBJ databases">
        <title>Complete genome sequence analysis of Acidithiobacillus ferrivorans XJFY6S-08 reveals extreme environmental adaptation to alpine acid mine drainage.</title>
        <authorList>
            <person name="Yan L."/>
            <person name="Ni Y."/>
        </authorList>
    </citation>
    <scope>NUCLEOTIDE SEQUENCE [LARGE SCALE GENOMIC DNA]</scope>
    <source>
        <strain evidence="1 2">XJFY6S-08</strain>
    </source>
</reference>
<accession>A0A7T5BH60</accession>
<protein>
    <submittedName>
        <fullName evidence="1">Uncharacterized protein</fullName>
    </submittedName>
</protein>
<dbReference type="Proteomes" id="UP000595420">
    <property type="component" value="Chromosome"/>
</dbReference>
<dbReference type="AlphaFoldDB" id="A0A7T5BH60"/>
<dbReference type="EMBL" id="CP059488">
    <property type="protein sequence ID" value="QQD73044.1"/>
    <property type="molecule type" value="Genomic_DNA"/>
</dbReference>
<evidence type="ECO:0000313" key="1">
    <source>
        <dbReference type="EMBL" id="QQD73044.1"/>
    </source>
</evidence>
<name>A0A7T5BH60_9PROT</name>
<gene>
    <name evidence="1" type="ORF">H2515_01525</name>
</gene>
<proteinExistence type="predicted"/>
<evidence type="ECO:0000313" key="2">
    <source>
        <dbReference type="Proteomes" id="UP000595420"/>
    </source>
</evidence>